<evidence type="ECO:0000256" key="5">
    <source>
        <dbReference type="PROSITE-ProRule" id="PRU00335"/>
    </source>
</evidence>
<dbReference type="Gene3D" id="1.10.357.10">
    <property type="entry name" value="Tetracycline Repressor, domain 2"/>
    <property type="match status" value="1"/>
</dbReference>
<accession>A0A1W2FC01</accession>
<evidence type="ECO:0000313" key="8">
    <source>
        <dbReference type="Proteomes" id="UP000192674"/>
    </source>
</evidence>
<gene>
    <name evidence="7" type="ORF">SAMN05661093_06148</name>
</gene>
<dbReference type="EMBL" id="FWXV01000005">
    <property type="protein sequence ID" value="SMD19424.1"/>
    <property type="molecule type" value="Genomic_DNA"/>
</dbReference>
<protein>
    <submittedName>
        <fullName evidence="7">Transcriptional regulator, TetR family</fullName>
    </submittedName>
</protein>
<keyword evidence="3 5" id="KW-0238">DNA-binding</keyword>
<dbReference type="GO" id="GO:0003700">
    <property type="term" value="F:DNA-binding transcription factor activity"/>
    <property type="evidence" value="ECO:0007669"/>
    <property type="project" value="TreeGrafter"/>
</dbReference>
<dbReference type="Proteomes" id="UP000192674">
    <property type="component" value="Unassembled WGS sequence"/>
</dbReference>
<dbReference type="InterPro" id="IPR050109">
    <property type="entry name" value="HTH-type_TetR-like_transc_reg"/>
</dbReference>
<dbReference type="PANTHER" id="PTHR30055:SF175">
    <property type="entry name" value="HTH-TYPE TRANSCRIPTIONAL REPRESSOR KSTR2"/>
    <property type="match status" value="1"/>
</dbReference>
<proteinExistence type="predicted"/>
<dbReference type="Gene3D" id="1.10.10.60">
    <property type="entry name" value="Homeodomain-like"/>
    <property type="match status" value="1"/>
</dbReference>
<evidence type="ECO:0000256" key="3">
    <source>
        <dbReference type="ARBA" id="ARBA00023125"/>
    </source>
</evidence>
<feature type="domain" description="HTH tetR-type" evidence="6">
    <location>
        <begin position="7"/>
        <end position="67"/>
    </location>
</feature>
<dbReference type="SUPFAM" id="SSF48498">
    <property type="entry name" value="Tetracyclin repressor-like, C-terminal domain"/>
    <property type="match status" value="1"/>
</dbReference>
<keyword evidence="1" id="KW-0678">Repressor</keyword>
<dbReference type="OrthoDB" id="9779746at2"/>
<keyword evidence="8" id="KW-1185">Reference proteome</keyword>
<dbReference type="PANTHER" id="PTHR30055">
    <property type="entry name" value="HTH-TYPE TRANSCRIPTIONAL REGULATOR RUTR"/>
    <property type="match status" value="1"/>
</dbReference>
<evidence type="ECO:0000256" key="4">
    <source>
        <dbReference type="ARBA" id="ARBA00023163"/>
    </source>
</evidence>
<reference evidence="7 8" key="1">
    <citation type="submission" date="2017-04" db="EMBL/GenBank/DDBJ databases">
        <authorList>
            <person name="Afonso C.L."/>
            <person name="Miller P.J."/>
            <person name="Scott M.A."/>
            <person name="Spackman E."/>
            <person name="Goraichik I."/>
            <person name="Dimitrov K.M."/>
            <person name="Suarez D.L."/>
            <person name="Swayne D.E."/>
        </authorList>
    </citation>
    <scope>NUCLEOTIDE SEQUENCE [LARGE SCALE GENOMIC DNA]</scope>
    <source>
        <strain evidence="7 8">DSM 43828</strain>
    </source>
</reference>
<dbReference type="RefSeq" id="WP_084430291.1">
    <property type="nucleotide sequence ID" value="NZ_FWXV01000005.1"/>
</dbReference>
<dbReference type="InterPro" id="IPR036271">
    <property type="entry name" value="Tet_transcr_reg_TetR-rel_C_sf"/>
</dbReference>
<dbReference type="InterPro" id="IPR041490">
    <property type="entry name" value="KstR2_TetR_C"/>
</dbReference>
<dbReference type="SUPFAM" id="SSF46689">
    <property type="entry name" value="Homeodomain-like"/>
    <property type="match status" value="1"/>
</dbReference>
<evidence type="ECO:0000259" key="6">
    <source>
        <dbReference type="PROSITE" id="PS50977"/>
    </source>
</evidence>
<dbReference type="GO" id="GO:0000976">
    <property type="term" value="F:transcription cis-regulatory region binding"/>
    <property type="evidence" value="ECO:0007669"/>
    <property type="project" value="TreeGrafter"/>
</dbReference>
<keyword evidence="2" id="KW-0805">Transcription regulation</keyword>
<organism evidence="7 8">
    <name type="scientific">Kibdelosporangium aridum</name>
    <dbReference type="NCBI Taxonomy" id="2030"/>
    <lineage>
        <taxon>Bacteria</taxon>
        <taxon>Bacillati</taxon>
        <taxon>Actinomycetota</taxon>
        <taxon>Actinomycetes</taxon>
        <taxon>Pseudonocardiales</taxon>
        <taxon>Pseudonocardiaceae</taxon>
        <taxon>Kibdelosporangium</taxon>
    </lineage>
</organism>
<dbReference type="PRINTS" id="PR00455">
    <property type="entry name" value="HTHTETR"/>
</dbReference>
<evidence type="ECO:0000256" key="2">
    <source>
        <dbReference type="ARBA" id="ARBA00023015"/>
    </source>
</evidence>
<sequence length="192" mass="21637">MTATSFDTNRARVIAIAADLFARNGYHGTGMTELGQAVGLGRGALYHYIGSKEAVLYAISKDQVDKMNSYAEELLDQGLEAEELLRQMARGLLRNIAEHRAEWAVFFREYTALTGEWRDHVLTARERYEGYWRQALSSGVRDGVLRKTPPLLVKGILGMLNYTYLWFEPDGKLSPDEVADMFLDALIEGIRA</sequence>
<keyword evidence="4" id="KW-0804">Transcription</keyword>
<dbReference type="InterPro" id="IPR009057">
    <property type="entry name" value="Homeodomain-like_sf"/>
</dbReference>
<dbReference type="Pfam" id="PF00440">
    <property type="entry name" value="TetR_N"/>
    <property type="match status" value="1"/>
</dbReference>
<dbReference type="InterPro" id="IPR001647">
    <property type="entry name" value="HTH_TetR"/>
</dbReference>
<dbReference type="PROSITE" id="PS50977">
    <property type="entry name" value="HTH_TETR_2"/>
    <property type="match status" value="1"/>
</dbReference>
<dbReference type="AlphaFoldDB" id="A0A1W2FC01"/>
<dbReference type="Pfam" id="PF17932">
    <property type="entry name" value="TetR_C_24"/>
    <property type="match status" value="1"/>
</dbReference>
<name>A0A1W2FC01_KIBAR</name>
<feature type="DNA-binding region" description="H-T-H motif" evidence="5">
    <location>
        <begin position="30"/>
        <end position="49"/>
    </location>
</feature>
<evidence type="ECO:0000256" key="1">
    <source>
        <dbReference type="ARBA" id="ARBA00022491"/>
    </source>
</evidence>
<evidence type="ECO:0000313" key="7">
    <source>
        <dbReference type="EMBL" id="SMD19424.1"/>
    </source>
</evidence>